<dbReference type="SUPFAM" id="SSF56672">
    <property type="entry name" value="DNA/RNA polymerases"/>
    <property type="match status" value="1"/>
</dbReference>
<feature type="domain" description="Reverse transcriptase" evidence="19">
    <location>
        <begin position="572"/>
        <end position="751"/>
    </location>
</feature>
<dbReference type="GO" id="GO:0006508">
    <property type="term" value="P:proteolysis"/>
    <property type="evidence" value="ECO:0007669"/>
    <property type="project" value="UniProtKB-KW"/>
</dbReference>
<keyword evidence="10" id="KW-0460">Magnesium</keyword>
<dbReference type="FunFam" id="3.30.420.10:FF:000032">
    <property type="entry name" value="Retrovirus-related Pol polyprotein from transposon 297-like Protein"/>
    <property type="match status" value="1"/>
</dbReference>
<organism evidence="21 22">
    <name type="scientific">Centaurea solstitialis</name>
    <name type="common">yellow star-thistle</name>
    <dbReference type="NCBI Taxonomy" id="347529"/>
    <lineage>
        <taxon>Eukaryota</taxon>
        <taxon>Viridiplantae</taxon>
        <taxon>Streptophyta</taxon>
        <taxon>Embryophyta</taxon>
        <taxon>Tracheophyta</taxon>
        <taxon>Spermatophyta</taxon>
        <taxon>Magnoliopsida</taxon>
        <taxon>eudicotyledons</taxon>
        <taxon>Gunneridae</taxon>
        <taxon>Pentapetalae</taxon>
        <taxon>asterids</taxon>
        <taxon>campanulids</taxon>
        <taxon>Asterales</taxon>
        <taxon>Asteraceae</taxon>
        <taxon>Carduoideae</taxon>
        <taxon>Cardueae</taxon>
        <taxon>Centaureinae</taxon>
        <taxon>Centaurea</taxon>
    </lineage>
</organism>
<dbReference type="InterPro" id="IPR036397">
    <property type="entry name" value="RNaseH_sf"/>
</dbReference>
<sequence length="1817" mass="208679">MPPRREDPDLARLVSEQVMASLPGIVSQVAAGLNTNQNNNQGTRERDCTYKSFRSCNPKEFHGTEGAVGLLAWIEGMESVLHISKCLERNKVEYAACLLQGRALTWWNTQVQVCGRDATGQITWEDFKKMLKEEFCPRSEIQKLEAELWHHEMKGNDITTYTTRFHELAKLVPHLVTPEQNRVDRYVWGLSSVIRGNVTAADPKTLQEAVNLANRLTNNAIRTGSFSSDKSKGKRKVEESTKPQFKGRPGKDKRVTRRYGVQTQVAEKEKGAYQRYGKCGNLHAGRCVVCSRCGRGGHTDKDCRRRTCFECGSFNHYRNACPKMNQRPYVNQAQPANQANQGNQGNRGGLARGRAFVIGAEEARQNPDVVTGTFLLNNYPATVLFDSGADRSFVSLEFRPKINKKSQNLKEDHIIEYSNGELVRADKVIRKCTLGLAGKDFSIDLIPIKIGSFDIIVGMDWMSKHRATICCAEKIVALALPDGGFHEVHLRKECVAFMAHVIDKKTEEKSIQDIPVVREFPEVFPEELPGLPPPRQVEFRIDLVPGAGPIAKSPYRLAPSEMQELSKQLQELLDKGFIRPSSSPWGAPVLFVKKDGSFRMCIDYIELNKITIKNRYPLPRIDDLFDQLQGATYFSKIDLRSGYHQMRVREEDIPKTAFRTRYGHYEFLVMPFGLTNAPAVFMDLMNRVCRPYLDKFVIVFIDDILIYSQSKEDHEQHLRSILELLKAEELYAKFSKCEFWIREVHFLGHVVNKEGIHVDPAKIEAIKKWEAPKTPTEIRQFLGLAGYYRRFIANFSKIARPLTALTQKDKKFIWGEKQEEAFQVLKHKLCNAPILALPEGTDNFVVYCDASHQGLGCVLMQNEKVIAYASRQLKVHEKNYTTHDLELGAVVFALKIWRHYLYGTKCTIFTDHKSLQHILDQKMLNMRQRRWVELLSDYDCEIKYHPGKANVVADALSRKERVKPTRTRAMGVLVQTSLKSQIQEAQREALMTDNLKKETLHGIEKEFEEKVDGVCYFKGRIWIPRVEQLGKMIMDEAHQSRYSIHPGSDKMYKGLKEHYWWPGMKRDIATYVSKCLTCAKVKAEHQKPSGLLQQPEIPEWKWEQISMDFVTKLPKTKKGHDTIWVIVDRLTKSTHFLPIKETYSIDKLAQLYVDEIVMRHGVPISIISDRDSRFTSRFWQSLQATLGTRVDLSTAYHPQTDGQTERTIQTLEDMLRACVLEFGGSWDDHLPLVEFSYNNSYHASIQCAPYEALYGCKCRSPLNWLEVGENRLFRPDVVQETTDKIKMVQEKLKMARDRQKSYADNRRKPLEFQVGDKVLLKVSPWKGLIRFGKKGKLSPRFVGPFEVVERIGPVAYRLDLPIELSSIHDTFHVSNLKKCLSEETVVLPLDEIQIDGQLRASEEPIEILDREIKQLRRSRIPIVKVRWNSRHGPEFTWEREEFMKSKWQALLPALTIFPSAQILEKDKLTVSNFLDWERNLMIVLRHERKWYVLEEPLGEAPPANAPAAARNAHKKHSDDLLDVACLMLATMSPDLQAGLINTNAYDMIRQLRDMFQTQARTERYDATKAFNECKMIKGTSVSDHVMKMKRHLDHLERLGHPVPLQLATDTILNSLSEDYRPFVVNYNMNNMEKTIAELHSMLKTAELNMGNKNKTKDVLMVKDGGVKKKNGHASTSKGKRPVQAIQSAPKKGKGKGKGKKVKPNKARTENRCFICNEIGHWRQNCPKHHEAGSYDQLLNNSYKCCRLKVAHIFDRVANIGRDPRLRLLLGYTQPLRRNRVAIKGVTRFSGSRGIKGRYARWDLHLFSEERYFWAHLD</sequence>
<evidence type="ECO:0000259" key="20">
    <source>
        <dbReference type="PROSITE" id="PS50994"/>
    </source>
</evidence>
<keyword evidence="8" id="KW-0255">Endonuclease</keyword>
<dbReference type="SUPFAM" id="SSF50630">
    <property type="entry name" value="Acid proteases"/>
    <property type="match status" value="1"/>
</dbReference>
<evidence type="ECO:0000256" key="15">
    <source>
        <dbReference type="ARBA" id="ARBA00023172"/>
    </source>
</evidence>
<dbReference type="InterPro" id="IPR056924">
    <property type="entry name" value="SH3_Tf2-1"/>
</dbReference>
<evidence type="ECO:0000256" key="11">
    <source>
        <dbReference type="ARBA" id="ARBA00022908"/>
    </source>
</evidence>
<dbReference type="Gene3D" id="2.40.70.10">
    <property type="entry name" value="Acid Proteases"/>
    <property type="match status" value="1"/>
</dbReference>
<feature type="domain" description="CCHC-type" evidence="18">
    <location>
        <begin position="1711"/>
        <end position="1727"/>
    </location>
</feature>
<feature type="domain" description="CCHC-type" evidence="18">
    <location>
        <begin position="308"/>
        <end position="323"/>
    </location>
</feature>
<feature type="domain" description="Integrase catalytic" evidence="20">
    <location>
        <begin position="1094"/>
        <end position="1257"/>
    </location>
</feature>
<dbReference type="Pfam" id="PF17921">
    <property type="entry name" value="Integrase_H2C2"/>
    <property type="match status" value="1"/>
</dbReference>
<dbReference type="InterPro" id="IPR001969">
    <property type="entry name" value="Aspartic_peptidase_AS"/>
</dbReference>
<evidence type="ECO:0000256" key="14">
    <source>
        <dbReference type="ARBA" id="ARBA00023125"/>
    </source>
</evidence>
<dbReference type="GO" id="GO:0004519">
    <property type="term" value="F:endonuclease activity"/>
    <property type="evidence" value="ECO:0007669"/>
    <property type="project" value="UniProtKB-KW"/>
</dbReference>
<dbReference type="Pfam" id="PF19259">
    <property type="entry name" value="Ty3_capsid"/>
    <property type="match status" value="1"/>
</dbReference>
<evidence type="ECO:0000256" key="6">
    <source>
        <dbReference type="ARBA" id="ARBA00022723"/>
    </source>
</evidence>
<dbReference type="PROSITE" id="PS50878">
    <property type="entry name" value="RT_POL"/>
    <property type="match status" value="1"/>
</dbReference>
<dbReference type="SMART" id="SM00343">
    <property type="entry name" value="ZnF_C2HC"/>
    <property type="match status" value="3"/>
</dbReference>
<keyword evidence="14" id="KW-0238">DNA-binding</keyword>
<evidence type="ECO:0000313" key="21">
    <source>
        <dbReference type="EMBL" id="KAJ9566390.1"/>
    </source>
</evidence>
<dbReference type="InterPro" id="IPR043128">
    <property type="entry name" value="Rev_trsase/Diguanyl_cyclase"/>
</dbReference>
<keyword evidence="11" id="KW-0229">DNA integration</keyword>
<dbReference type="GO" id="GO:0006310">
    <property type="term" value="P:DNA recombination"/>
    <property type="evidence" value="ECO:0007669"/>
    <property type="project" value="UniProtKB-KW"/>
</dbReference>
<dbReference type="FunFam" id="3.30.70.270:FF:000026">
    <property type="entry name" value="Transposon Ty3-G Gag-Pol polyprotein"/>
    <property type="match status" value="1"/>
</dbReference>
<dbReference type="CDD" id="cd00303">
    <property type="entry name" value="retropepsin_like"/>
    <property type="match status" value="1"/>
</dbReference>
<dbReference type="Pfam" id="PF24626">
    <property type="entry name" value="SH3_Tf2-1"/>
    <property type="match status" value="1"/>
</dbReference>
<dbReference type="Proteomes" id="UP001172457">
    <property type="component" value="Chromosome 1"/>
</dbReference>
<evidence type="ECO:0000256" key="5">
    <source>
        <dbReference type="ARBA" id="ARBA00022722"/>
    </source>
</evidence>
<feature type="region of interest" description="Disordered" evidence="17">
    <location>
        <begin position="222"/>
        <end position="255"/>
    </location>
</feature>
<dbReference type="InterPro" id="IPR043502">
    <property type="entry name" value="DNA/RNA_pol_sf"/>
</dbReference>
<dbReference type="SUPFAM" id="SSF57756">
    <property type="entry name" value="Retrovirus zinc finger-like domains"/>
    <property type="match status" value="1"/>
</dbReference>
<dbReference type="GO" id="GO:0003887">
    <property type="term" value="F:DNA-directed DNA polymerase activity"/>
    <property type="evidence" value="ECO:0007669"/>
    <property type="project" value="UniProtKB-KW"/>
</dbReference>
<keyword evidence="4" id="KW-0548">Nucleotidyltransferase</keyword>
<keyword evidence="2" id="KW-0645">Protease</keyword>
<evidence type="ECO:0000256" key="17">
    <source>
        <dbReference type="SAM" id="MobiDB-lite"/>
    </source>
</evidence>
<dbReference type="InterPro" id="IPR036875">
    <property type="entry name" value="Znf_CCHC_sf"/>
</dbReference>
<dbReference type="InterPro" id="IPR021109">
    <property type="entry name" value="Peptidase_aspartic_dom_sf"/>
</dbReference>
<keyword evidence="7" id="KW-0064">Aspartyl protease</keyword>
<keyword evidence="13" id="KW-0239">DNA-directed DNA polymerase</keyword>
<dbReference type="EC" id="2.7.7.49" evidence="1"/>
<reference evidence="21" key="1">
    <citation type="submission" date="2023-03" db="EMBL/GenBank/DDBJ databases">
        <title>Chromosome-scale reference genome and RAD-based genetic map of yellow starthistle (Centaurea solstitialis) reveal putative structural variation and QTLs associated with invader traits.</title>
        <authorList>
            <person name="Reatini B."/>
            <person name="Cang F.A."/>
            <person name="Jiang Q."/>
            <person name="Mckibben M.T.W."/>
            <person name="Barker M.S."/>
            <person name="Rieseberg L.H."/>
            <person name="Dlugosch K.M."/>
        </authorList>
    </citation>
    <scope>NUCLEOTIDE SEQUENCE</scope>
    <source>
        <strain evidence="21">CAN-66</strain>
        <tissue evidence="21">Leaf</tissue>
    </source>
</reference>
<evidence type="ECO:0000256" key="8">
    <source>
        <dbReference type="ARBA" id="ARBA00022759"/>
    </source>
</evidence>
<feature type="region of interest" description="Disordered" evidence="17">
    <location>
        <begin position="1665"/>
        <end position="1703"/>
    </location>
</feature>
<feature type="domain" description="CCHC-type" evidence="18">
    <location>
        <begin position="290"/>
        <end position="305"/>
    </location>
</feature>
<evidence type="ECO:0000256" key="4">
    <source>
        <dbReference type="ARBA" id="ARBA00022695"/>
    </source>
</evidence>
<comment type="caution">
    <text evidence="21">The sequence shown here is derived from an EMBL/GenBank/DDBJ whole genome shotgun (WGS) entry which is preliminary data.</text>
</comment>
<dbReference type="GO" id="GO:0003964">
    <property type="term" value="F:RNA-directed DNA polymerase activity"/>
    <property type="evidence" value="ECO:0007669"/>
    <property type="project" value="UniProtKB-KW"/>
</dbReference>
<keyword evidence="16" id="KW-0862">Zinc</keyword>
<dbReference type="SUPFAM" id="SSF53098">
    <property type="entry name" value="Ribonuclease H-like"/>
    <property type="match status" value="1"/>
</dbReference>
<evidence type="ECO:0000256" key="3">
    <source>
        <dbReference type="ARBA" id="ARBA00022679"/>
    </source>
</evidence>
<dbReference type="Pfam" id="PF17917">
    <property type="entry name" value="RT_RNaseH"/>
    <property type="match status" value="1"/>
</dbReference>
<dbReference type="Gene3D" id="3.10.10.10">
    <property type="entry name" value="HIV Type 1 Reverse Transcriptase, subunit A, domain 1"/>
    <property type="match status" value="1"/>
</dbReference>
<dbReference type="InterPro" id="IPR001584">
    <property type="entry name" value="Integrase_cat-core"/>
</dbReference>
<dbReference type="PROSITE" id="PS00141">
    <property type="entry name" value="ASP_PROTEASE"/>
    <property type="match status" value="1"/>
</dbReference>
<keyword evidence="6" id="KW-0479">Metal-binding</keyword>
<dbReference type="Gene3D" id="4.10.60.10">
    <property type="entry name" value="Zinc finger, CCHC-type"/>
    <property type="match status" value="2"/>
</dbReference>
<feature type="compositionally biased region" description="Basic residues" evidence="17">
    <location>
        <begin position="1690"/>
        <end position="1703"/>
    </location>
</feature>
<dbReference type="Gene3D" id="1.10.340.70">
    <property type="match status" value="1"/>
</dbReference>
<dbReference type="PROSITE" id="PS50994">
    <property type="entry name" value="INTEGRASE"/>
    <property type="match status" value="1"/>
</dbReference>
<keyword evidence="16" id="KW-0863">Zinc-finger</keyword>
<dbReference type="GO" id="GO:0003677">
    <property type="term" value="F:DNA binding"/>
    <property type="evidence" value="ECO:0007669"/>
    <property type="project" value="UniProtKB-KW"/>
</dbReference>
<keyword evidence="22" id="KW-1185">Reference proteome</keyword>
<dbReference type="InterPro" id="IPR045358">
    <property type="entry name" value="Ty3_capsid"/>
</dbReference>
<keyword evidence="12" id="KW-0695">RNA-directed DNA polymerase</keyword>
<evidence type="ECO:0000256" key="12">
    <source>
        <dbReference type="ARBA" id="ARBA00022918"/>
    </source>
</evidence>
<evidence type="ECO:0000256" key="1">
    <source>
        <dbReference type="ARBA" id="ARBA00012493"/>
    </source>
</evidence>
<keyword evidence="15" id="KW-0233">DNA recombination</keyword>
<dbReference type="Gene3D" id="3.30.420.10">
    <property type="entry name" value="Ribonuclease H-like superfamily/Ribonuclease H"/>
    <property type="match status" value="2"/>
</dbReference>
<evidence type="ECO:0000256" key="16">
    <source>
        <dbReference type="PROSITE-ProRule" id="PRU00047"/>
    </source>
</evidence>
<dbReference type="InterPro" id="IPR041588">
    <property type="entry name" value="Integrase_H2C2"/>
</dbReference>
<dbReference type="GO" id="GO:0008270">
    <property type="term" value="F:zinc ion binding"/>
    <property type="evidence" value="ECO:0007669"/>
    <property type="project" value="UniProtKB-KW"/>
</dbReference>
<dbReference type="PANTHER" id="PTHR37984">
    <property type="entry name" value="PROTEIN CBG26694"/>
    <property type="match status" value="1"/>
</dbReference>
<name>A0AA38WT57_9ASTR</name>
<evidence type="ECO:0000313" key="22">
    <source>
        <dbReference type="Proteomes" id="UP001172457"/>
    </source>
</evidence>
<evidence type="ECO:0000256" key="7">
    <source>
        <dbReference type="ARBA" id="ARBA00022750"/>
    </source>
</evidence>
<evidence type="ECO:0000256" key="13">
    <source>
        <dbReference type="ARBA" id="ARBA00022932"/>
    </source>
</evidence>
<dbReference type="InterPro" id="IPR001878">
    <property type="entry name" value="Znf_CCHC"/>
</dbReference>
<dbReference type="CDD" id="cd01647">
    <property type="entry name" value="RT_LTR"/>
    <property type="match status" value="1"/>
</dbReference>
<dbReference type="GO" id="GO:0004190">
    <property type="term" value="F:aspartic-type endopeptidase activity"/>
    <property type="evidence" value="ECO:0007669"/>
    <property type="project" value="UniProtKB-KW"/>
</dbReference>
<dbReference type="Pfam" id="PF08284">
    <property type="entry name" value="RVP_2"/>
    <property type="match status" value="1"/>
</dbReference>
<evidence type="ECO:0000259" key="18">
    <source>
        <dbReference type="PROSITE" id="PS50158"/>
    </source>
</evidence>
<dbReference type="EMBL" id="JARYMX010000001">
    <property type="protein sequence ID" value="KAJ9566390.1"/>
    <property type="molecule type" value="Genomic_DNA"/>
</dbReference>
<protein>
    <recommendedName>
        <fullName evidence="1">RNA-directed DNA polymerase</fullName>
        <ecNumber evidence="1">2.7.7.49</ecNumber>
    </recommendedName>
</protein>
<keyword evidence="9" id="KW-0378">Hydrolase</keyword>
<keyword evidence="3" id="KW-0808">Transferase</keyword>
<gene>
    <name evidence="21" type="ORF">OSB04_002356</name>
</gene>
<dbReference type="InterPro" id="IPR041373">
    <property type="entry name" value="RT_RNaseH"/>
</dbReference>
<dbReference type="Pfam" id="PF00098">
    <property type="entry name" value="zf-CCHC"/>
    <property type="match status" value="1"/>
</dbReference>
<dbReference type="CDD" id="cd09274">
    <property type="entry name" value="RNase_HI_RT_Ty3"/>
    <property type="match status" value="1"/>
</dbReference>
<keyword evidence="5" id="KW-0540">Nuclease</keyword>
<evidence type="ECO:0000256" key="10">
    <source>
        <dbReference type="ARBA" id="ARBA00022842"/>
    </source>
</evidence>
<dbReference type="FunFam" id="3.10.10.10:FF:000007">
    <property type="entry name" value="Retrovirus-related Pol polyprotein from transposon 17.6-like Protein"/>
    <property type="match status" value="1"/>
</dbReference>
<dbReference type="InterPro" id="IPR012337">
    <property type="entry name" value="RNaseH-like_sf"/>
</dbReference>
<dbReference type="PANTHER" id="PTHR37984:SF5">
    <property type="entry name" value="PROTEIN NYNRIN-LIKE"/>
    <property type="match status" value="1"/>
</dbReference>
<proteinExistence type="predicted"/>
<accession>A0AA38WT57</accession>
<dbReference type="PROSITE" id="PS50158">
    <property type="entry name" value="ZF_CCHC"/>
    <property type="match status" value="3"/>
</dbReference>
<dbReference type="FunFam" id="3.10.20.370:FF:000001">
    <property type="entry name" value="Retrovirus-related Pol polyprotein from transposon 17.6-like protein"/>
    <property type="match status" value="1"/>
</dbReference>
<dbReference type="Pfam" id="PF00078">
    <property type="entry name" value="RVT_1"/>
    <property type="match status" value="1"/>
</dbReference>
<evidence type="ECO:0000256" key="9">
    <source>
        <dbReference type="ARBA" id="ARBA00022801"/>
    </source>
</evidence>
<evidence type="ECO:0000256" key="2">
    <source>
        <dbReference type="ARBA" id="ARBA00022670"/>
    </source>
</evidence>
<dbReference type="InterPro" id="IPR050951">
    <property type="entry name" value="Retrovirus_Pol_polyprotein"/>
</dbReference>
<dbReference type="Pfam" id="PF14223">
    <property type="entry name" value="Retrotran_gag_2"/>
    <property type="match status" value="1"/>
</dbReference>
<dbReference type="InterPro" id="IPR000477">
    <property type="entry name" value="RT_dom"/>
</dbReference>
<dbReference type="Gene3D" id="3.30.70.270">
    <property type="match status" value="2"/>
</dbReference>
<evidence type="ECO:0000259" key="19">
    <source>
        <dbReference type="PROSITE" id="PS50878"/>
    </source>
</evidence>
<dbReference type="GO" id="GO:0015074">
    <property type="term" value="P:DNA integration"/>
    <property type="evidence" value="ECO:0007669"/>
    <property type="project" value="UniProtKB-KW"/>
</dbReference>